<dbReference type="SUPFAM" id="SSF109998">
    <property type="entry name" value="Triger factor/SurA peptide-binding domain-like"/>
    <property type="match status" value="1"/>
</dbReference>
<comment type="catalytic activity">
    <reaction evidence="1">
        <text>[protein]-peptidylproline (omega=180) = [protein]-peptidylproline (omega=0)</text>
        <dbReference type="Rhea" id="RHEA:16237"/>
        <dbReference type="Rhea" id="RHEA-COMP:10747"/>
        <dbReference type="Rhea" id="RHEA-COMP:10748"/>
        <dbReference type="ChEBI" id="CHEBI:83833"/>
        <dbReference type="ChEBI" id="CHEBI:83834"/>
        <dbReference type="EC" id="5.2.1.8"/>
    </reaction>
</comment>
<keyword evidence="4" id="KW-0697">Rotamase</keyword>
<dbReference type="InterPro" id="IPR000297">
    <property type="entry name" value="PPIase_PpiC"/>
</dbReference>
<dbReference type="STRING" id="1094508.Tsac_0881"/>
<dbReference type="PANTHER" id="PTHR47245:SF1">
    <property type="entry name" value="FOLDASE PROTEIN PRSA"/>
    <property type="match status" value="1"/>
</dbReference>
<dbReference type="eggNOG" id="COG0760">
    <property type="taxonomic scope" value="Bacteria"/>
</dbReference>
<evidence type="ECO:0000256" key="6">
    <source>
        <dbReference type="SAM" id="SignalP"/>
    </source>
</evidence>
<keyword evidence="9" id="KW-1185">Reference proteome</keyword>
<dbReference type="Proteomes" id="UP000006178">
    <property type="component" value="Chromosome"/>
</dbReference>
<organism evidence="8 9">
    <name type="scientific">Thermoanaerobacterium saccharolyticum (strain DSM 8691 / JW/SL-YS485)</name>
    <dbReference type="NCBI Taxonomy" id="1094508"/>
    <lineage>
        <taxon>Bacteria</taxon>
        <taxon>Bacillati</taxon>
        <taxon>Bacillota</taxon>
        <taxon>Clostridia</taxon>
        <taxon>Thermoanaerobacterales</taxon>
        <taxon>Thermoanaerobacteraceae</taxon>
        <taxon>Thermoanaerobacterium</taxon>
    </lineage>
</organism>
<dbReference type="Pfam" id="PF13624">
    <property type="entry name" value="SurA_N_3"/>
    <property type="match status" value="1"/>
</dbReference>
<feature type="chain" id="PRO_5038936398" description="peptidylprolyl isomerase" evidence="6">
    <location>
        <begin position="19"/>
        <end position="262"/>
    </location>
</feature>
<dbReference type="PROSITE" id="PS51257">
    <property type="entry name" value="PROKAR_LIPOPROTEIN"/>
    <property type="match status" value="1"/>
</dbReference>
<sequence>MKKAIIAALLFAALTLSGCGEKIIAKVGDKPITQSELNSMKAELKNIFKDKKDAELDALALQNLEAQKAVELKAQRDGIKVNDDEVNSMYEQLKGKVSKEQIKDIILSNKLFIKYTSGIKVTPDEVKQYYLQNKNKFAYVNVYGIVTNTKDNAEKVYSDLKSGTDFSAEYSKYAVNVHDVNGYIGQYPEGTDIDGFKVKSDTISQPVKTGQSYEVFKTGDLLVKSFDDVKDAIEQVVLSNKKTSYYNSLVQKWIKEEGVKVE</sequence>
<dbReference type="InterPro" id="IPR027304">
    <property type="entry name" value="Trigger_fact/SurA_dom_sf"/>
</dbReference>
<keyword evidence="3 6" id="KW-0732">Signal</keyword>
<protein>
    <recommendedName>
        <fullName evidence="2">peptidylprolyl isomerase</fullName>
        <ecNumber evidence="2">5.2.1.8</ecNumber>
    </recommendedName>
</protein>
<reference evidence="8 9" key="1">
    <citation type="journal article" date="2014" name="Appl. Environ. Microbiol.">
        <title>Profile of Secreted Hydrolases, Associated Proteins, and SlpA in Thermoanaerobacterium saccharolyticum during the Degradation of Hemicellulose.</title>
        <authorList>
            <person name="Currie D.H."/>
            <person name="Guss A.M."/>
            <person name="Herring C.D."/>
            <person name="Giannone R.J."/>
            <person name="Johnson C.M."/>
            <person name="Lankford P.K."/>
            <person name="Brown S.D."/>
            <person name="Hettich R.L."/>
            <person name="Lynd L.R."/>
        </authorList>
    </citation>
    <scope>NUCLEOTIDE SEQUENCE [LARGE SCALE GENOMIC DNA]</scope>
    <source>
        <strain evidence="9">DSM 8691 / JW/SL-YS485</strain>
    </source>
</reference>
<dbReference type="KEGG" id="tsh:Tsac_0881"/>
<evidence type="ECO:0000256" key="3">
    <source>
        <dbReference type="ARBA" id="ARBA00022729"/>
    </source>
</evidence>
<dbReference type="GO" id="GO:0003755">
    <property type="term" value="F:peptidyl-prolyl cis-trans isomerase activity"/>
    <property type="evidence" value="ECO:0007669"/>
    <property type="project" value="UniProtKB-KW"/>
</dbReference>
<gene>
    <name evidence="8" type="ordered locus">Tsac_0881</name>
</gene>
<keyword evidence="5" id="KW-0413">Isomerase</keyword>
<evidence type="ECO:0000313" key="9">
    <source>
        <dbReference type="Proteomes" id="UP000006178"/>
    </source>
</evidence>
<accession>I3VTQ2</accession>
<dbReference type="Gene3D" id="1.10.4030.10">
    <property type="entry name" value="Porin chaperone SurA, peptide-binding domain"/>
    <property type="match status" value="1"/>
</dbReference>
<dbReference type="InterPro" id="IPR046357">
    <property type="entry name" value="PPIase_dom_sf"/>
</dbReference>
<name>I3VTQ2_THESW</name>
<evidence type="ECO:0000259" key="7">
    <source>
        <dbReference type="Pfam" id="PF13145"/>
    </source>
</evidence>
<feature type="domain" description="PpiC" evidence="7">
    <location>
        <begin position="121"/>
        <end position="231"/>
    </location>
</feature>
<evidence type="ECO:0000256" key="5">
    <source>
        <dbReference type="ARBA" id="ARBA00023235"/>
    </source>
</evidence>
<dbReference type="AlphaFoldDB" id="I3VTQ2"/>
<dbReference type="PANTHER" id="PTHR47245">
    <property type="entry name" value="PEPTIDYLPROLYL ISOMERASE"/>
    <property type="match status" value="1"/>
</dbReference>
<dbReference type="SUPFAM" id="SSF54534">
    <property type="entry name" value="FKBP-like"/>
    <property type="match status" value="1"/>
</dbReference>
<dbReference type="Pfam" id="PF13145">
    <property type="entry name" value="Rotamase_2"/>
    <property type="match status" value="1"/>
</dbReference>
<proteinExistence type="predicted"/>
<evidence type="ECO:0000256" key="2">
    <source>
        <dbReference type="ARBA" id="ARBA00013194"/>
    </source>
</evidence>
<dbReference type="Gene3D" id="3.10.50.40">
    <property type="match status" value="1"/>
</dbReference>
<feature type="signal peptide" evidence="6">
    <location>
        <begin position="1"/>
        <end position="18"/>
    </location>
</feature>
<dbReference type="PATRIC" id="fig|1094508.3.peg.891"/>
<dbReference type="EC" id="5.2.1.8" evidence="2"/>
<evidence type="ECO:0000313" key="8">
    <source>
        <dbReference type="EMBL" id="AFK85897.1"/>
    </source>
</evidence>
<dbReference type="InterPro" id="IPR050245">
    <property type="entry name" value="PrsA_foldase"/>
</dbReference>
<evidence type="ECO:0000256" key="4">
    <source>
        <dbReference type="ARBA" id="ARBA00023110"/>
    </source>
</evidence>
<dbReference type="RefSeq" id="WP_014757801.1">
    <property type="nucleotide sequence ID" value="NC_017992.1"/>
</dbReference>
<dbReference type="EMBL" id="CP003184">
    <property type="protein sequence ID" value="AFK85897.1"/>
    <property type="molecule type" value="Genomic_DNA"/>
</dbReference>
<evidence type="ECO:0000256" key="1">
    <source>
        <dbReference type="ARBA" id="ARBA00000971"/>
    </source>
</evidence>
<dbReference type="BioCyc" id="TSAC1094508:GLMA-888-MONOMER"/>